<keyword evidence="1" id="KW-0812">Transmembrane</keyword>
<keyword evidence="1" id="KW-0472">Membrane</keyword>
<feature type="transmembrane region" description="Helical" evidence="1">
    <location>
        <begin position="31"/>
        <end position="50"/>
    </location>
</feature>
<keyword evidence="3" id="KW-1185">Reference proteome</keyword>
<feature type="transmembrane region" description="Helical" evidence="1">
    <location>
        <begin position="62"/>
        <end position="86"/>
    </location>
</feature>
<evidence type="ECO:0000313" key="3">
    <source>
        <dbReference type="Proteomes" id="UP001597168"/>
    </source>
</evidence>
<reference evidence="3" key="1">
    <citation type="journal article" date="2019" name="Int. J. Syst. Evol. Microbiol.">
        <title>The Global Catalogue of Microorganisms (GCM) 10K type strain sequencing project: providing services to taxonomists for standard genome sequencing and annotation.</title>
        <authorList>
            <consortium name="The Broad Institute Genomics Platform"/>
            <consortium name="The Broad Institute Genome Sequencing Center for Infectious Disease"/>
            <person name="Wu L."/>
            <person name="Ma J."/>
        </authorList>
    </citation>
    <scope>NUCLEOTIDE SEQUENCE [LARGE SCALE GENOMIC DNA]</scope>
    <source>
        <strain evidence="3">CCUG 60214</strain>
    </source>
</reference>
<accession>A0ABW3QQR2</accession>
<dbReference type="Proteomes" id="UP001597168">
    <property type="component" value="Unassembled WGS sequence"/>
</dbReference>
<gene>
    <name evidence="2" type="ORF">ACFQ3T_08550</name>
</gene>
<evidence type="ECO:0000313" key="2">
    <source>
        <dbReference type="EMBL" id="MFD1147173.1"/>
    </source>
</evidence>
<protein>
    <recommendedName>
        <fullName evidence="4">Integral membrane protein</fullName>
    </recommendedName>
</protein>
<proteinExistence type="predicted"/>
<evidence type="ECO:0000256" key="1">
    <source>
        <dbReference type="SAM" id="Phobius"/>
    </source>
</evidence>
<name>A0ABW3QQR2_9PSEU</name>
<organism evidence="2 3">
    <name type="scientific">Saccharothrix hoggarensis</name>
    <dbReference type="NCBI Taxonomy" id="913853"/>
    <lineage>
        <taxon>Bacteria</taxon>
        <taxon>Bacillati</taxon>
        <taxon>Actinomycetota</taxon>
        <taxon>Actinomycetes</taxon>
        <taxon>Pseudonocardiales</taxon>
        <taxon>Pseudonocardiaceae</taxon>
        <taxon>Saccharothrix</taxon>
    </lineage>
</organism>
<keyword evidence="1" id="KW-1133">Transmembrane helix</keyword>
<comment type="caution">
    <text evidence="2">The sequence shown here is derived from an EMBL/GenBank/DDBJ whole genome shotgun (WGS) entry which is preliminary data.</text>
</comment>
<feature type="transmembrane region" description="Helical" evidence="1">
    <location>
        <begin position="98"/>
        <end position="118"/>
    </location>
</feature>
<dbReference type="RefSeq" id="WP_380722060.1">
    <property type="nucleotide sequence ID" value="NZ_JBHTLK010000029.1"/>
</dbReference>
<sequence length="124" mass="13158">MDTTRVGCWSVIALVVAQTLATLLSGGPAELRLVGVLFNAAAALSTYLVLRRPTRNRWPLVGWTAGFFGWHATGLLTLGGLVTTGLDALFLVGTNTPIAMLYQAVLATLAGFAVHLLLPRPNRT</sequence>
<dbReference type="EMBL" id="JBHTLK010000029">
    <property type="protein sequence ID" value="MFD1147173.1"/>
    <property type="molecule type" value="Genomic_DNA"/>
</dbReference>
<evidence type="ECO:0008006" key="4">
    <source>
        <dbReference type="Google" id="ProtNLM"/>
    </source>
</evidence>